<protein>
    <recommendedName>
        <fullName evidence="2">Ricin B lectin domain-containing protein</fullName>
    </recommendedName>
</protein>
<evidence type="ECO:0000256" key="1">
    <source>
        <dbReference type="SAM" id="SignalP"/>
    </source>
</evidence>
<proteinExistence type="predicted"/>
<dbReference type="InterPro" id="IPR035992">
    <property type="entry name" value="Ricin_B-like_lectins"/>
</dbReference>
<dbReference type="AlphaFoldDB" id="A0A6S6QRB3"/>
<dbReference type="PROSITE" id="PS50231">
    <property type="entry name" value="RICIN_B_LECTIN"/>
    <property type="match status" value="1"/>
</dbReference>
<organism evidence="3 4">
    <name type="scientific">Terrihabitans soli</name>
    <dbReference type="NCBI Taxonomy" id="708113"/>
    <lineage>
        <taxon>Bacteria</taxon>
        <taxon>Pseudomonadati</taxon>
        <taxon>Pseudomonadota</taxon>
        <taxon>Alphaproteobacteria</taxon>
        <taxon>Hyphomicrobiales</taxon>
        <taxon>Terrihabitans</taxon>
    </lineage>
</organism>
<evidence type="ECO:0000259" key="2">
    <source>
        <dbReference type="Pfam" id="PF00652"/>
    </source>
</evidence>
<dbReference type="KEGG" id="tso:IZ6_12320"/>
<dbReference type="SUPFAM" id="SSF50370">
    <property type="entry name" value="Ricin B-like lectins"/>
    <property type="match status" value="1"/>
</dbReference>
<reference evidence="3 4" key="1">
    <citation type="submission" date="2020-08" db="EMBL/GenBank/DDBJ databases">
        <title>Genome sequence of Rhizobiales bacterium strain IZ6.</title>
        <authorList>
            <person name="Nakai R."/>
            <person name="Naganuma T."/>
        </authorList>
    </citation>
    <scope>NUCLEOTIDE SEQUENCE [LARGE SCALE GENOMIC DNA]</scope>
    <source>
        <strain evidence="3 4">IZ6</strain>
    </source>
</reference>
<name>A0A6S6QRB3_9HYPH</name>
<accession>A0A6S6QRB3</accession>
<dbReference type="Proteomes" id="UP000515317">
    <property type="component" value="Chromosome"/>
</dbReference>
<sequence length="157" mass="16917">MKRLALSALFLAGFAVAAGAAELRPLDNPTVCLDGSQELKAGERHIRKITLADCNREQTQNARQGEKNTISIGSLCLQAIAVGQPEGKPPVYEVLAAPCTGGPGQRWAMLRDGRLTSGEKLCLGVEAKDGQQRVTMVPCKEPPEDRTGQRWAVYGKF</sequence>
<dbReference type="InterPro" id="IPR000772">
    <property type="entry name" value="Ricin_B_lectin"/>
</dbReference>
<evidence type="ECO:0000313" key="3">
    <source>
        <dbReference type="EMBL" id="BCJ90497.1"/>
    </source>
</evidence>
<gene>
    <name evidence="3" type="ORF">IZ6_12320</name>
</gene>
<keyword evidence="4" id="KW-1185">Reference proteome</keyword>
<dbReference type="RefSeq" id="WP_222877123.1">
    <property type="nucleotide sequence ID" value="NZ_AP023361.1"/>
</dbReference>
<dbReference type="EMBL" id="AP023361">
    <property type="protein sequence ID" value="BCJ90497.1"/>
    <property type="molecule type" value="Genomic_DNA"/>
</dbReference>
<feature type="signal peptide" evidence="1">
    <location>
        <begin position="1"/>
        <end position="20"/>
    </location>
</feature>
<dbReference type="Gene3D" id="2.80.10.50">
    <property type="match status" value="1"/>
</dbReference>
<feature type="chain" id="PRO_5027878127" description="Ricin B lectin domain-containing protein" evidence="1">
    <location>
        <begin position="21"/>
        <end position="157"/>
    </location>
</feature>
<feature type="domain" description="Ricin B lectin" evidence="2">
    <location>
        <begin position="93"/>
        <end position="153"/>
    </location>
</feature>
<dbReference type="Pfam" id="PF00652">
    <property type="entry name" value="Ricin_B_lectin"/>
    <property type="match status" value="1"/>
</dbReference>
<evidence type="ECO:0000313" key="4">
    <source>
        <dbReference type="Proteomes" id="UP000515317"/>
    </source>
</evidence>
<keyword evidence="1" id="KW-0732">Signal</keyword>